<keyword evidence="3 10" id="KW-0732">Signal</keyword>
<keyword evidence="8" id="KW-1015">Disulfide bond</keyword>
<feature type="region of interest" description="Disordered" evidence="9">
    <location>
        <begin position="321"/>
        <end position="348"/>
    </location>
</feature>
<dbReference type="PIRSF" id="PIRSF018455">
    <property type="entry name" value="MepA"/>
    <property type="match status" value="1"/>
</dbReference>
<feature type="signal peptide" evidence="10">
    <location>
        <begin position="1"/>
        <end position="18"/>
    </location>
</feature>
<gene>
    <name evidence="11" type="primary">mepA</name>
    <name evidence="11" type="ordered locus">Arad_0300</name>
</gene>
<dbReference type="Proteomes" id="UP000001600">
    <property type="component" value="Chromosome 1"/>
</dbReference>
<dbReference type="GO" id="GO:0046872">
    <property type="term" value="F:metal ion binding"/>
    <property type="evidence" value="ECO:0007669"/>
    <property type="project" value="UniProtKB-KW"/>
</dbReference>
<keyword evidence="4" id="KW-0574">Periplasm</keyword>
<dbReference type="SUPFAM" id="SSF55166">
    <property type="entry name" value="Hedgehog/DD-peptidase"/>
    <property type="match status" value="1"/>
</dbReference>
<dbReference type="EMBL" id="CP000628">
    <property type="protein sequence ID" value="ACM25024.1"/>
    <property type="molecule type" value="Genomic_DNA"/>
</dbReference>
<organism evidence="11 12">
    <name type="scientific">Rhizobium rhizogenes (strain K84 / ATCC BAA-868)</name>
    <name type="common">Agrobacterium radiobacter</name>
    <dbReference type="NCBI Taxonomy" id="311403"/>
    <lineage>
        <taxon>Bacteria</taxon>
        <taxon>Pseudomonadati</taxon>
        <taxon>Pseudomonadota</taxon>
        <taxon>Alphaproteobacteria</taxon>
        <taxon>Hyphomicrobiales</taxon>
        <taxon>Rhizobiaceae</taxon>
        <taxon>Rhizobium/Agrobacterium group</taxon>
        <taxon>Rhizobium</taxon>
    </lineage>
</organism>
<dbReference type="InterPro" id="IPR009045">
    <property type="entry name" value="Zn_M74/Hedgehog-like"/>
</dbReference>
<feature type="chain" id="PRO_5002884480" evidence="10">
    <location>
        <begin position="19"/>
        <end position="348"/>
    </location>
</feature>
<evidence type="ECO:0000256" key="6">
    <source>
        <dbReference type="ARBA" id="ARBA00022833"/>
    </source>
</evidence>
<sequence length="348" mass="36820">MISLLVRTISTVSKLALATTIGASLVTGDALAQQAGPTPGSAKAIFGGVALPTAGQSQSIGFYAKGCLSGAVALPTDGPTWQAMRPSRNRRWGRPEMIGLLERLSRDAAKYDGWPGLLVGDMAQPRGGPMFNGHASHQIGLDADVWLTPMPSRTLTAAERESLPFTSMLAKDKFLTINDRVWTPAHARLLMRAASYPEVQRIFVNPAIKKKMCDSWTGDRTNLGKLRPEYGHDSHFHIRLSCPAGSVGCTPQAPVTVGDGCDKTLAWWLGPEPWAKPKPSTKPPVKPREVMVSDLPKACQAVLDAPSVPSARAATYGIKAAAPTTATGTLPVSSSGTGNTPPGSIPQQ</sequence>
<dbReference type="AlphaFoldDB" id="B9J6R8"/>
<keyword evidence="2" id="KW-0479">Metal-binding</keyword>
<dbReference type="GO" id="GO:0030288">
    <property type="term" value="C:outer membrane-bounded periplasmic space"/>
    <property type="evidence" value="ECO:0007669"/>
    <property type="project" value="InterPro"/>
</dbReference>
<dbReference type="InterPro" id="IPR005073">
    <property type="entry name" value="Peptidase_M74"/>
</dbReference>
<feature type="disulfide bond" evidence="8">
    <location>
        <begin position="67"/>
        <end position="299"/>
    </location>
</feature>
<accession>B9J6R8</accession>
<evidence type="ECO:0000313" key="12">
    <source>
        <dbReference type="Proteomes" id="UP000001600"/>
    </source>
</evidence>
<keyword evidence="7" id="KW-0482">Metalloprotease</keyword>
<evidence type="ECO:0000256" key="7">
    <source>
        <dbReference type="ARBA" id="ARBA00023049"/>
    </source>
</evidence>
<dbReference type="RefSeq" id="WP_012650741.1">
    <property type="nucleotide sequence ID" value="NC_011985.1"/>
</dbReference>
<evidence type="ECO:0000256" key="5">
    <source>
        <dbReference type="ARBA" id="ARBA00022801"/>
    </source>
</evidence>
<protein>
    <submittedName>
        <fullName evidence="11">Murein endopeptidase protein</fullName>
    </submittedName>
</protein>
<evidence type="ECO:0000256" key="1">
    <source>
        <dbReference type="ARBA" id="ARBA00022670"/>
    </source>
</evidence>
<evidence type="ECO:0000256" key="3">
    <source>
        <dbReference type="ARBA" id="ARBA00022729"/>
    </source>
</evidence>
<dbReference type="STRING" id="311403.Arad_0300"/>
<dbReference type="GO" id="GO:0008237">
    <property type="term" value="F:metallopeptidase activity"/>
    <property type="evidence" value="ECO:0007669"/>
    <property type="project" value="UniProtKB-KW"/>
</dbReference>
<dbReference type="eggNOG" id="COG3770">
    <property type="taxonomic scope" value="Bacteria"/>
</dbReference>
<keyword evidence="1" id="KW-0645">Protease</keyword>
<dbReference type="GO" id="GO:0006508">
    <property type="term" value="P:proteolysis"/>
    <property type="evidence" value="ECO:0007669"/>
    <property type="project" value="UniProtKB-KW"/>
</dbReference>
<proteinExistence type="predicted"/>
<dbReference type="HOGENOM" id="CLU_052496_0_1_5"/>
<keyword evidence="5" id="KW-0378">Hydrolase</keyword>
<feature type="disulfide bond" evidence="8">
    <location>
        <begin position="213"/>
        <end position="261"/>
    </location>
</feature>
<dbReference type="Pfam" id="PF03411">
    <property type="entry name" value="Peptidase_M74"/>
    <property type="match status" value="1"/>
</dbReference>
<evidence type="ECO:0000256" key="9">
    <source>
        <dbReference type="SAM" id="MobiDB-lite"/>
    </source>
</evidence>
<evidence type="ECO:0000256" key="4">
    <source>
        <dbReference type="ARBA" id="ARBA00022764"/>
    </source>
</evidence>
<evidence type="ECO:0000256" key="2">
    <source>
        <dbReference type="ARBA" id="ARBA00022723"/>
    </source>
</evidence>
<evidence type="ECO:0000313" key="11">
    <source>
        <dbReference type="EMBL" id="ACM25024.1"/>
    </source>
</evidence>
<evidence type="ECO:0000256" key="10">
    <source>
        <dbReference type="SAM" id="SignalP"/>
    </source>
</evidence>
<feature type="disulfide bond" evidence="8">
    <location>
        <begin position="242"/>
        <end position="249"/>
    </location>
</feature>
<name>B9J6R8_RHIR8</name>
<dbReference type="KEGG" id="ara:Arad_0300"/>
<dbReference type="NCBIfam" id="NF006947">
    <property type="entry name" value="PRK09429.1"/>
    <property type="match status" value="1"/>
</dbReference>
<keyword evidence="6" id="KW-0862">Zinc</keyword>
<reference evidence="11 12" key="1">
    <citation type="journal article" date="2009" name="J. Bacteriol.">
        <title>Genome sequences of three Agrobacterium biovars help elucidate the evolution of multichromosome genomes in bacteria.</title>
        <authorList>
            <person name="Slater S.C."/>
            <person name="Goldman B.S."/>
            <person name="Goodner B."/>
            <person name="Setubal J.C."/>
            <person name="Farrand S.K."/>
            <person name="Nester E.W."/>
            <person name="Burr T.J."/>
            <person name="Banta L."/>
            <person name="Dickerman A.W."/>
            <person name="Paulsen I."/>
            <person name="Otten L."/>
            <person name="Suen G."/>
            <person name="Welch R."/>
            <person name="Almeida N.F."/>
            <person name="Arnold F."/>
            <person name="Burton O.T."/>
            <person name="Du Z."/>
            <person name="Ewing A."/>
            <person name="Godsy E."/>
            <person name="Heisel S."/>
            <person name="Houmiel K.L."/>
            <person name="Jhaveri J."/>
            <person name="Lu J."/>
            <person name="Miller N.M."/>
            <person name="Norton S."/>
            <person name="Chen Q."/>
            <person name="Phoolcharoen W."/>
            <person name="Ohlin V."/>
            <person name="Ondrusek D."/>
            <person name="Pride N."/>
            <person name="Stricklin S.L."/>
            <person name="Sun J."/>
            <person name="Wheeler C."/>
            <person name="Wilson L."/>
            <person name="Zhu H."/>
            <person name="Wood D.W."/>
        </authorList>
    </citation>
    <scope>NUCLEOTIDE SEQUENCE [LARGE SCALE GENOMIC DNA]</scope>
    <source>
        <strain evidence="12">K84 / ATCC BAA-868</strain>
    </source>
</reference>
<dbReference type="GO" id="GO:0004252">
    <property type="term" value="F:serine-type endopeptidase activity"/>
    <property type="evidence" value="ECO:0007669"/>
    <property type="project" value="InterPro"/>
</dbReference>
<evidence type="ECO:0000256" key="8">
    <source>
        <dbReference type="PIRSR" id="PIRSR018455-2"/>
    </source>
</evidence>
<dbReference type="Gene3D" id="3.30.1380.10">
    <property type="match status" value="1"/>
</dbReference>